<accession>A0A6A6S695</accession>
<keyword evidence="2" id="KW-0812">Transmembrane</keyword>
<organism evidence="3 4">
    <name type="scientific">Massarina eburnea CBS 473.64</name>
    <dbReference type="NCBI Taxonomy" id="1395130"/>
    <lineage>
        <taxon>Eukaryota</taxon>
        <taxon>Fungi</taxon>
        <taxon>Dikarya</taxon>
        <taxon>Ascomycota</taxon>
        <taxon>Pezizomycotina</taxon>
        <taxon>Dothideomycetes</taxon>
        <taxon>Pleosporomycetidae</taxon>
        <taxon>Pleosporales</taxon>
        <taxon>Massarineae</taxon>
        <taxon>Massarinaceae</taxon>
        <taxon>Massarina</taxon>
    </lineage>
</organism>
<feature type="region of interest" description="Disordered" evidence="1">
    <location>
        <begin position="432"/>
        <end position="452"/>
    </location>
</feature>
<evidence type="ECO:0000313" key="4">
    <source>
        <dbReference type="Proteomes" id="UP000799753"/>
    </source>
</evidence>
<sequence length="485" mass="54436">MANFAIKYIGNGINTAGLGAIGGVHIPPFAANNQVNSIDHSIFRGMAGFTAIAASAGPWVHYGAPVPYFGKLIGDASMERDNRVPLPDAVPNPYAPTPVIPSHRDDVHIRPDMPTIIVNRPISPAPIPSPSSFPLESKSEVGLAVDQDLPPINHINVPYHDKLQCWAVIIFFAVFCTAFAVQSWLKTKRTRDRICKSTPKAPTRLNKRSNTNLPLENDQGFLSISPRLLVTSLQNMNGIERLDLQLEMERWKTVAAETLSEKKALEHRLRLLYAKAILDMAPLKQQNIQLEQQAKDASYLKLRWQENFEKEQDNSLYWQFMLNNEIGKNIYTQDRLELVSTKLAVLRKEYNELFDSNDVAFQSAEFFDGLDADASLTEVSAAGLRDLRIDAVKKMQARISAPDLQHKEPLKPMIPNHELKKKLLRISQDLENMGSAPRPATQNKTLDREPVTSNHSLHKDLVKMQQDLKQKIAISVPIPVRARIC</sequence>
<name>A0A6A6S695_9PLEO</name>
<dbReference type="Proteomes" id="UP000799753">
    <property type="component" value="Unassembled WGS sequence"/>
</dbReference>
<protein>
    <submittedName>
        <fullName evidence="3">Uncharacterized protein</fullName>
    </submittedName>
</protein>
<gene>
    <name evidence="3" type="ORF">P280DRAFT_541102</name>
</gene>
<evidence type="ECO:0000256" key="1">
    <source>
        <dbReference type="SAM" id="MobiDB-lite"/>
    </source>
</evidence>
<reference evidence="3" key="1">
    <citation type="journal article" date="2020" name="Stud. Mycol.">
        <title>101 Dothideomycetes genomes: a test case for predicting lifestyles and emergence of pathogens.</title>
        <authorList>
            <person name="Haridas S."/>
            <person name="Albert R."/>
            <person name="Binder M."/>
            <person name="Bloem J."/>
            <person name="Labutti K."/>
            <person name="Salamov A."/>
            <person name="Andreopoulos B."/>
            <person name="Baker S."/>
            <person name="Barry K."/>
            <person name="Bills G."/>
            <person name="Bluhm B."/>
            <person name="Cannon C."/>
            <person name="Castanera R."/>
            <person name="Culley D."/>
            <person name="Daum C."/>
            <person name="Ezra D."/>
            <person name="Gonzalez J."/>
            <person name="Henrissat B."/>
            <person name="Kuo A."/>
            <person name="Liang C."/>
            <person name="Lipzen A."/>
            <person name="Lutzoni F."/>
            <person name="Magnuson J."/>
            <person name="Mondo S."/>
            <person name="Nolan M."/>
            <person name="Ohm R."/>
            <person name="Pangilinan J."/>
            <person name="Park H.-J."/>
            <person name="Ramirez L."/>
            <person name="Alfaro M."/>
            <person name="Sun H."/>
            <person name="Tritt A."/>
            <person name="Yoshinaga Y."/>
            <person name="Zwiers L.-H."/>
            <person name="Turgeon B."/>
            <person name="Goodwin S."/>
            <person name="Spatafora J."/>
            <person name="Crous P."/>
            <person name="Grigoriev I."/>
        </authorList>
    </citation>
    <scope>NUCLEOTIDE SEQUENCE</scope>
    <source>
        <strain evidence="3">CBS 473.64</strain>
    </source>
</reference>
<keyword evidence="4" id="KW-1185">Reference proteome</keyword>
<feature type="transmembrane region" description="Helical" evidence="2">
    <location>
        <begin position="166"/>
        <end position="185"/>
    </location>
</feature>
<dbReference type="EMBL" id="MU006782">
    <property type="protein sequence ID" value="KAF2641684.1"/>
    <property type="molecule type" value="Genomic_DNA"/>
</dbReference>
<keyword evidence="2" id="KW-0472">Membrane</keyword>
<proteinExistence type="predicted"/>
<keyword evidence="2" id="KW-1133">Transmembrane helix</keyword>
<dbReference type="AlphaFoldDB" id="A0A6A6S695"/>
<evidence type="ECO:0000313" key="3">
    <source>
        <dbReference type="EMBL" id="KAF2641684.1"/>
    </source>
</evidence>
<evidence type="ECO:0000256" key="2">
    <source>
        <dbReference type="SAM" id="Phobius"/>
    </source>
</evidence>